<keyword evidence="3" id="KW-0560">Oxidoreductase</keyword>
<dbReference type="AlphaFoldDB" id="A0A9P4Y7Q4"/>
<protein>
    <recommendedName>
        <fullName evidence="12">Multicopper oxidase</fullName>
    </recommendedName>
</protein>
<dbReference type="InterPro" id="IPR001117">
    <property type="entry name" value="Cu-oxidase_2nd"/>
</dbReference>
<keyword evidence="6" id="KW-0812">Transmembrane</keyword>
<feature type="domain" description="Plastocyanin-like" evidence="9">
    <location>
        <begin position="184"/>
        <end position="297"/>
    </location>
</feature>
<dbReference type="OrthoDB" id="10255118at2759"/>
<comment type="caution">
    <text evidence="10">The sequence shown here is derived from an EMBL/GenBank/DDBJ whole genome shotgun (WGS) entry which is preliminary data.</text>
</comment>
<name>A0A9P4Y7Q4_CRYP1</name>
<keyword evidence="6" id="KW-1133">Transmembrane helix</keyword>
<keyword evidence="6" id="KW-0472">Membrane</keyword>
<dbReference type="CDD" id="cd13857">
    <property type="entry name" value="CuRO_1_Diphenol_Ox"/>
    <property type="match status" value="1"/>
</dbReference>
<feature type="compositionally biased region" description="Low complexity" evidence="5">
    <location>
        <begin position="499"/>
        <end position="512"/>
    </location>
</feature>
<dbReference type="EMBL" id="MU032346">
    <property type="protein sequence ID" value="KAF3768010.1"/>
    <property type="molecule type" value="Genomic_DNA"/>
</dbReference>
<dbReference type="Proteomes" id="UP000803844">
    <property type="component" value="Unassembled WGS sequence"/>
</dbReference>
<dbReference type="PROSITE" id="PS00080">
    <property type="entry name" value="MULTICOPPER_OXIDASE2"/>
    <property type="match status" value="1"/>
</dbReference>
<evidence type="ECO:0000256" key="3">
    <source>
        <dbReference type="ARBA" id="ARBA00023002"/>
    </source>
</evidence>
<dbReference type="Pfam" id="PF07731">
    <property type="entry name" value="Cu-oxidase_2"/>
    <property type="match status" value="1"/>
</dbReference>
<evidence type="ECO:0000259" key="7">
    <source>
        <dbReference type="Pfam" id="PF00394"/>
    </source>
</evidence>
<comment type="similarity">
    <text evidence="1">Belongs to the multicopper oxidase family.</text>
</comment>
<feature type="region of interest" description="Disordered" evidence="5">
    <location>
        <begin position="495"/>
        <end position="515"/>
    </location>
</feature>
<dbReference type="InterPro" id="IPR033138">
    <property type="entry name" value="Cu_oxidase_CS"/>
</dbReference>
<dbReference type="GO" id="GO:0016491">
    <property type="term" value="F:oxidoreductase activity"/>
    <property type="evidence" value="ECO:0007669"/>
    <property type="project" value="UniProtKB-KW"/>
</dbReference>
<dbReference type="InterPro" id="IPR011706">
    <property type="entry name" value="Cu-oxidase_C"/>
</dbReference>
<sequence>MGEKPDEAANLTPPPRTARPTDLRSIVAFIRDLWHTRREEDPSTAKLLATIAEEDEDNLEDVDLSQPLPTLRSRLPGLRSSFVPSVRALALILVAFTVGLGVGCGLGLGIPYYDSLLGLFDEPDLLSSSSSSSSSYNEYGVPDELPVIPIAQLINERELSLNMGFRISRTPTVREFEFNISHGLAAPDGFYKPMILANGQSPGPLIEANTGDTVRVRVNNLMPNTTTGIHFHGINQYRSPWMDGVVGVTQCGIPAGGGSWTYEFVVAGQRGTFWWHAHAGVQFTDGLFGPIVIHDPDEAVPETDDDKILFLGENYHSFAAELAAYYLAPSSTWDPNEAGVEPLSDNLVLNGQNTHDCSITSTTFTAPTYDQESTTEPPCNGGQAYTTSIQPGSTLRLRLINHSSYFSYWFSIDAHELTIVEIDGVEVDPITSLGGVHVNIGQRYSVIVNGSRKRTGTEYTIRSSLERACFLPYGTYTSSGLESIGYEARELNDKASADTTTTTTTTTTTNNNPWGCNDLPFDIPIPMRPEPAYALSTASSQFSLDFQFRQVGTINRIFLNRTSWAPYGDDATLWQALEQDFVPGDGGAYNNWGFRLDQQVLLVPDEDEAVGTVQVAVNSLDAMEHPFHMHGHTVQIVGWGPGRYAGPTSPATTWNLENPMRRDTFTVPEQSHVVIRFRADNPGMWILHCHVAWHLEAGMAASFLEQPNALKALAYDMDPDTRALAQSFCAGRQ</sequence>
<feature type="domain" description="Plastocyanin-like" evidence="8">
    <location>
        <begin position="611"/>
        <end position="708"/>
    </location>
</feature>
<evidence type="ECO:0000259" key="9">
    <source>
        <dbReference type="Pfam" id="PF07732"/>
    </source>
</evidence>
<dbReference type="InterPro" id="IPR002355">
    <property type="entry name" value="Cu_oxidase_Cu_BS"/>
</dbReference>
<dbReference type="CDD" id="cd04205">
    <property type="entry name" value="CuRO_2_LCC_like"/>
    <property type="match status" value="1"/>
</dbReference>
<dbReference type="CDD" id="cd13910">
    <property type="entry name" value="CuRO_3_MCO_like_4"/>
    <property type="match status" value="1"/>
</dbReference>
<keyword evidence="11" id="KW-1185">Reference proteome</keyword>
<dbReference type="RefSeq" id="XP_040778971.1">
    <property type="nucleotide sequence ID" value="XM_040916923.1"/>
</dbReference>
<dbReference type="Gene3D" id="2.60.40.420">
    <property type="entry name" value="Cupredoxins - blue copper proteins"/>
    <property type="match status" value="3"/>
</dbReference>
<dbReference type="InterPro" id="IPR011707">
    <property type="entry name" value="Cu-oxidase-like_N"/>
</dbReference>
<evidence type="ECO:0000256" key="2">
    <source>
        <dbReference type="ARBA" id="ARBA00022723"/>
    </source>
</evidence>
<evidence type="ECO:0000313" key="10">
    <source>
        <dbReference type="EMBL" id="KAF3768010.1"/>
    </source>
</evidence>
<reference evidence="10" key="1">
    <citation type="journal article" date="2020" name="Phytopathology">
        <title>Genome sequence of the chestnut blight fungus Cryphonectria parasitica EP155: A fundamental resource for an archetypical invasive plant pathogen.</title>
        <authorList>
            <person name="Crouch J.A."/>
            <person name="Dawe A."/>
            <person name="Aerts A."/>
            <person name="Barry K."/>
            <person name="Churchill A.C.L."/>
            <person name="Grimwood J."/>
            <person name="Hillman B."/>
            <person name="Milgroom M.G."/>
            <person name="Pangilinan J."/>
            <person name="Smith M."/>
            <person name="Salamov A."/>
            <person name="Schmutz J."/>
            <person name="Yadav J."/>
            <person name="Grigoriev I.V."/>
            <person name="Nuss D."/>
        </authorList>
    </citation>
    <scope>NUCLEOTIDE SEQUENCE</scope>
    <source>
        <strain evidence="10">EP155</strain>
    </source>
</reference>
<dbReference type="SUPFAM" id="SSF49503">
    <property type="entry name" value="Cupredoxins"/>
    <property type="match status" value="3"/>
</dbReference>
<keyword evidence="4" id="KW-0186">Copper</keyword>
<accession>A0A9P4Y7Q4</accession>
<proteinExistence type="inferred from homology"/>
<dbReference type="GeneID" id="63834052"/>
<evidence type="ECO:0000259" key="8">
    <source>
        <dbReference type="Pfam" id="PF07731"/>
    </source>
</evidence>
<dbReference type="PANTHER" id="PTHR11709:SF414">
    <property type="entry name" value="ADR239WP"/>
    <property type="match status" value="1"/>
</dbReference>
<evidence type="ECO:0000256" key="5">
    <source>
        <dbReference type="SAM" id="MobiDB-lite"/>
    </source>
</evidence>
<feature type="region of interest" description="Disordered" evidence="5">
    <location>
        <begin position="1"/>
        <end position="20"/>
    </location>
</feature>
<dbReference type="Pfam" id="PF00394">
    <property type="entry name" value="Cu-oxidase"/>
    <property type="match status" value="1"/>
</dbReference>
<feature type="domain" description="Plastocyanin-like" evidence="7">
    <location>
        <begin position="307"/>
        <end position="464"/>
    </location>
</feature>
<dbReference type="GO" id="GO:0005507">
    <property type="term" value="F:copper ion binding"/>
    <property type="evidence" value="ECO:0007669"/>
    <property type="project" value="InterPro"/>
</dbReference>
<feature type="transmembrane region" description="Helical" evidence="6">
    <location>
        <begin position="88"/>
        <end position="113"/>
    </location>
</feature>
<dbReference type="InterPro" id="IPR045087">
    <property type="entry name" value="Cu-oxidase_fam"/>
</dbReference>
<evidence type="ECO:0000256" key="6">
    <source>
        <dbReference type="SAM" id="Phobius"/>
    </source>
</evidence>
<keyword evidence="2" id="KW-0479">Metal-binding</keyword>
<evidence type="ECO:0000256" key="1">
    <source>
        <dbReference type="ARBA" id="ARBA00010609"/>
    </source>
</evidence>
<dbReference type="PROSITE" id="PS00079">
    <property type="entry name" value="MULTICOPPER_OXIDASE1"/>
    <property type="match status" value="1"/>
</dbReference>
<evidence type="ECO:0008006" key="12">
    <source>
        <dbReference type="Google" id="ProtNLM"/>
    </source>
</evidence>
<dbReference type="Pfam" id="PF07732">
    <property type="entry name" value="Cu-oxidase_3"/>
    <property type="match status" value="1"/>
</dbReference>
<evidence type="ECO:0000256" key="4">
    <source>
        <dbReference type="ARBA" id="ARBA00023008"/>
    </source>
</evidence>
<gene>
    <name evidence="10" type="ORF">M406DRAFT_253815</name>
</gene>
<organism evidence="10 11">
    <name type="scientific">Cryphonectria parasitica (strain ATCC 38755 / EP155)</name>
    <dbReference type="NCBI Taxonomy" id="660469"/>
    <lineage>
        <taxon>Eukaryota</taxon>
        <taxon>Fungi</taxon>
        <taxon>Dikarya</taxon>
        <taxon>Ascomycota</taxon>
        <taxon>Pezizomycotina</taxon>
        <taxon>Sordariomycetes</taxon>
        <taxon>Sordariomycetidae</taxon>
        <taxon>Diaporthales</taxon>
        <taxon>Cryphonectriaceae</taxon>
        <taxon>Cryphonectria-Endothia species complex</taxon>
        <taxon>Cryphonectria</taxon>
    </lineage>
</organism>
<dbReference type="PANTHER" id="PTHR11709">
    <property type="entry name" value="MULTI-COPPER OXIDASE"/>
    <property type="match status" value="1"/>
</dbReference>
<evidence type="ECO:0000313" key="11">
    <source>
        <dbReference type="Proteomes" id="UP000803844"/>
    </source>
</evidence>
<dbReference type="InterPro" id="IPR008972">
    <property type="entry name" value="Cupredoxin"/>
</dbReference>